<reference evidence="10 11" key="1">
    <citation type="submission" date="2018-06" db="EMBL/GenBank/DDBJ databases">
        <authorList>
            <consortium name="Pathogen Informatics"/>
            <person name="Doyle S."/>
        </authorList>
    </citation>
    <scope>NUCLEOTIDE SEQUENCE [LARGE SCALE GENOMIC DNA]</scope>
    <source>
        <strain evidence="10 11">NCTC10571</strain>
    </source>
</reference>
<sequence>MLFDTHLHTKFSADSKMSIEDAILSAKQQNIGLVLTEHLDYDFPGDDIYEFNPQQYFQEYSSYQSKTLYLGVEVGMQEHTLIQSKKFVESAPFDQVICSLHLLDGKDLFYESCYTEDKHTVYLNYLNTMIKLIKQHDFANILGHVDYICRYAPYAKKDICYEEFHDTIDILWQTIIDKGIVPELNTRRFDNSNNISILLKLYERYAMLGGKYVSIGSDAHKPENIGFAFKEAYALLDKLNLQPVYFVNRQMQLSKI</sequence>
<dbReference type="Pfam" id="PF02811">
    <property type="entry name" value="PHP"/>
    <property type="match status" value="1"/>
</dbReference>
<dbReference type="UniPathway" id="UPA00031">
    <property type="reaction ID" value="UER00013"/>
</dbReference>
<dbReference type="SUPFAM" id="SSF89550">
    <property type="entry name" value="PHP domain-like"/>
    <property type="match status" value="1"/>
</dbReference>
<feature type="domain" description="PHP" evidence="9">
    <location>
        <begin position="4"/>
        <end position="186"/>
    </location>
</feature>
<evidence type="ECO:0000256" key="4">
    <source>
        <dbReference type="ARBA" id="ARBA00022605"/>
    </source>
</evidence>
<evidence type="ECO:0000256" key="8">
    <source>
        <dbReference type="RuleBase" id="RU366003"/>
    </source>
</evidence>
<dbReference type="InterPro" id="IPR010140">
    <property type="entry name" value="Histidinol_P_phosphatase_HisJ"/>
</dbReference>
<dbReference type="RefSeq" id="WP_115152123.1">
    <property type="nucleotide sequence ID" value="NZ_UGPP01000001.1"/>
</dbReference>
<keyword evidence="4 8" id="KW-0028">Amino-acid biosynthesis</keyword>
<comment type="similarity">
    <text evidence="2 8">Belongs to the PHP hydrolase family. HisK subfamily.</text>
</comment>
<accession>A0A378NUG8</accession>
<dbReference type="Gene3D" id="3.20.20.140">
    <property type="entry name" value="Metal-dependent hydrolases"/>
    <property type="match status" value="1"/>
</dbReference>
<dbReference type="EC" id="3.1.3.15" evidence="3 8"/>
<dbReference type="InterPro" id="IPR016195">
    <property type="entry name" value="Pol/histidinol_Pase-like"/>
</dbReference>
<dbReference type="PANTHER" id="PTHR21039">
    <property type="entry name" value="HISTIDINOL PHOSPHATASE-RELATED"/>
    <property type="match status" value="1"/>
</dbReference>
<gene>
    <name evidence="10" type="ORF">NCTC10571_02212</name>
</gene>
<organism evidence="10 11">
    <name type="scientific">Megamonas hypermegale</name>
    <dbReference type="NCBI Taxonomy" id="158847"/>
    <lineage>
        <taxon>Bacteria</taxon>
        <taxon>Bacillati</taxon>
        <taxon>Bacillota</taxon>
        <taxon>Negativicutes</taxon>
        <taxon>Selenomonadales</taxon>
        <taxon>Selenomonadaceae</taxon>
        <taxon>Megamonas</taxon>
    </lineage>
</organism>
<evidence type="ECO:0000256" key="6">
    <source>
        <dbReference type="ARBA" id="ARBA00023102"/>
    </source>
</evidence>
<dbReference type="NCBIfam" id="TIGR01856">
    <property type="entry name" value="hisJ_fam"/>
    <property type="match status" value="1"/>
</dbReference>
<evidence type="ECO:0000313" key="10">
    <source>
        <dbReference type="EMBL" id="STY72023.1"/>
    </source>
</evidence>
<dbReference type="Proteomes" id="UP000255234">
    <property type="component" value="Unassembled WGS sequence"/>
</dbReference>
<dbReference type="AlphaFoldDB" id="A0A378NUG8"/>
<evidence type="ECO:0000256" key="3">
    <source>
        <dbReference type="ARBA" id="ARBA00013085"/>
    </source>
</evidence>
<comment type="catalytic activity">
    <reaction evidence="7 8">
        <text>L-histidinol phosphate + H2O = L-histidinol + phosphate</text>
        <dbReference type="Rhea" id="RHEA:14465"/>
        <dbReference type="ChEBI" id="CHEBI:15377"/>
        <dbReference type="ChEBI" id="CHEBI:43474"/>
        <dbReference type="ChEBI" id="CHEBI:57699"/>
        <dbReference type="ChEBI" id="CHEBI:57980"/>
        <dbReference type="EC" id="3.1.3.15"/>
    </reaction>
</comment>
<evidence type="ECO:0000256" key="5">
    <source>
        <dbReference type="ARBA" id="ARBA00022801"/>
    </source>
</evidence>
<keyword evidence="5 8" id="KW-0378">Hydrolase</keyword>
<evidence type="ECO:0000259" key="9">
    <source>
        <dbReference type="Pfam" id="PF02811"/>
    </source>
</evidence>
<name>A0A378NUG8_9FIRM</name>
<dbReference type="GO" id="GO:0004401">
    <property type="term" value="F:histidinol-phosphatase activity"/>
    <property type="evidence" value="ECO:0007669"/>
    <property type="project" value="UniProtKB-UniRule"/>
</dbReference>
<keyword evidence="6 8" id="KW-0368">Histidine biosynthesis</keyword>
<evidence type="ECO:0000256" key="7">
    <source>
        <dbReference type="ARBA" id="ARBA00049158"/>
    </source>
</evidence>
<dbReference type="EMBL" id="UGPP01000001">
    <property type="protein sequence ID" value="STY72023.1"/>
    <property type="molecule type" value="Genomic_DNA"/>
</dbReference>
<protein>
    <recommendedName>
        <fullName evidence="3 8">Histidinol-phosphatase</fullName>
        <shortName evidence="8">HolPase</shortName>
        <ecNumber evidence="3 8">3.1.3.15</ecNumber>
    </recommendedName>
</protein>
<evidence type="ECO:0000256" key="1">
    <source>
        <dbReference type="ARBA" id="ARBA00004970"/>
    </source>
</evidence>
<dbReference type="GO" id="GO:0005737">
    <property type="term" value="C:cytoplasm"/>
    <property type="evidence" value="ECO:0007669"/>
    <property type="project" value="TreeGrafter"/>
</dbReference>
<dbReference type="InterPro" id="IPR004013">
    <property type="entry name" value="PHP_dom"/>
</dbReference>
<evidence type="ECO:0000256" key="2">
    <source>
        <dbReference type="ARBA" id="ARBA00009152"/>
    </source>
</evidence>
<dbReference type="GO" id="GO:0000105">
    <property type="term" value="P:L-histidine biosynthetic process"/>
    <property type="evidence" value="ECO:0007669"/>
    <property type="project" value="UniProtKB-UniRule"/>
</dbReference>
<comment type="pathway">
    <text evidence="1 8">Amino-acid biosynthesis; L-histidine biosynthesis; L-histidine from 5-phospho-alpha-D-ribose 1-diphosphate: step 8/9.</text>
</comment>
<dbReference type="PANTHER" id="PTHR21039:SF0">
    <property type="entry name" value="HISTIDINOL-PHOSPHATASE"/>
    <property type="match status" value="1"/>
</dbReference>
<evidence type="ECO:0000313" key="11">
    <source>
        <dbReference type="Proteomes" id="UP000255234"/>
    </source>
</evidence>
<proteinExistence type="inferred from homology"/>